<organism evidence="2">
    <name type="scientific">viral metagenome</name>
    <dbReference type="NCBI Taxonomy" id="1070528"/>
    <lineage>
        <taxon>unclassified sequences</taxon>
        <taxon>metagenomes</taxon>
        <taxon>organismal metagenomes</taxon>
    </lineage>
</organism>
<proteinExistence type="predicted"/>
<feature type="coiled-coil region" evidence="1">
    <location>
        <begin position="8"/>
        <end position="35"/>
    </location>
</feature>
<name>A0A6C0IGF0_9ZZZZ</name>
<reference evidence="2" key="1">
    <citation type="journal article" date="2020" name="Nature">
        <title>Giant virus diversity and host interactions through global metagenomics.</title>
        <authorList>
            <person name="Schulz F."/>
            <person name="Roux S."/>
            <person name="Paez-Espino D."/>
            <person name="Jungbluth S."/>
            <person name="Walsh D.A."/>
            <person name="Denef V.J."/>
            <person name="McMahon K.D."/>
            <person name="Konstantinidis K.T."/>
            <person name="Eloe-Fadrosh E.A."/>
            <person name="Kyrpides N.C."/>
            <person name="Woyke T."/>
        </authorList>
    </citation>
    <scope>NUCLEOTIDE SEQUENCE</scope>
    <source>
        <strain evidence="2">GVMAG-M-3300023184-86</strain>
    </source>
</reference>
<keyword evidence="1" id="KW-0175">Coiled coil</keyword>
<evidence type="ECO:0008006" key="3">
    <source>
        <dbReference type="Google" id="ProtNLM"/>
    </source>
</evidence>
<sequence>MDINVKLLEKEININDTSEENYKSEENEENEENRKKDRNYICLYDFYCLNNIKISKKIKQNLYFTKYYDVFTEYSTLKVGQLSQKILDYYDILDTENSQKHILLHYNGNKLITFNTFLFNLPNPALIVSQIIESYEHLLNSFLKLQENNICYFNFSLKNIVFDINHKPILKNFDLSLIKEELNYSYLVKILDKISDFTYKPLEIHVIFYLIKNDENTLSYNSIELISRNFVDNMSILTLFSKNYKDSYFLNCIEFLKKYINKPIINIIEDILDYCDTWDNYSLSILYLHLFGNMTRVFTLKDNFISKMTIMLTKNVCPDPAKRQSIEKTKKEYELLYTQFTDWNFVKQITNEKIKILFDILKK</sequence>
<accession>A0A6C0IGF0</accession>
<protein>
    <recommendedName>
        <fullName evidence="3">Protein kinase domain-containing protein</fullName>
    </recommendedName>
</protein>
<evidence type="ECO:0000313" key="2">
    <source>
        <dbReference type="EMBL" id="QHT92022.1"/>
    </source>
</evidence>
<dbReference type="EMBL" id="MN740174">
    <property type="protein sequence ID" value="QHT92022.1"/>
    <property type="molecule type" value="Genomic_DNA"/>
</dbReference>
<dbReference type="AlphaFoldDB" id="A0A6C0IGF0"/>
<evidence type="ECO:0000256" key="1">
    <source>
        <dbReference type="SAM" id="Coils"/>
    </source>
</evidence>